<reference evidence="2 3" key="1">
    <citation type="submission" date="2024-06" db="EMBL/GenBank/DDBJ databases">
        <title>The Natural Products Discovery Center: Release of the First 8490 Sequenced Strains for Exploring Actinobacteria Biosynthetic Diversity.</title>
        <authorList>
            <person name="Kalkreuter E."/>
            <person name="Kautsar S.A."/>
            <person name="Yang D."/>
            <person name="Bader C.D."/>
            <person name="Teijaro C.N."/>
            <person name="Fluegel L."/>
            <person name="Davis C.M."/>
            <person name="Simpson J.R."/>
            <person name="Lauterbach L."/>
            <person name="Steele A.D."/>
            <person name="Gui C."/>
            <person name="Meng S."/>
            <person name="Li G."/>
            <person name="Viehrig K."/>
            <person name="Ye F."/>
            <person name="Su P."/>
            <person name="Kiefer A.F."/>
            <person name="Nichols A."/>
            <person name="Cepeda A.J."/>
            <person name="Yan W."/>
            <person name="Fan B."/>
            <person name="Jiang Y."/>
            <person name="Adhikari A."/>
            <person name="Zheng C.-J."/>
            <person name="Schuster L."/>
            <person name="Cowan T.M."/>
            <person name="Smanski M.J."/>
            <person name="Chevrette M.G."/>
            <person name="De Carvalho L.P.S."/>
            <person name="Shen B."/>
        </authorList>
    </citation>
    <scope>NUCLEOTIDE SEQUENCE [LARGE SCALE GENOMIC DNA]</scope>
    <source>
        <strain evidence="2 3">NPDC000234</strain>
    </source>
</reference>
<evidence type="ECO:0000313" key="2">
    <source>
        <dbReference type="EMBL" id="MER7186937.1"/>
    </source>
</evidence>
<comment type="caution">
    <text evidence="2">The sequence shown here is derived from an EMBL/GenBank/DDBJ whole genome shotgun (WGS) entry which is preliminary data.</text>
</comment>
<organism evidence="2 3">
    <name type="scientific">Streptomyces hyaluromycini</name>
    <dbReference type="NCBI Taxonomy" id="1377993"/>
    <lineage>
        <taxon>Bacteria</taxon>
        <taxon>Bacillati</taxon>
        <taxon>Actinomycetota</taxon>
        <taxon>Actinomycetes</taxon>
        <taxon>Kitasatosporales</taxon>
        <taxon>Streptomycetaceae</taxon>
        <taxon>Streptomyces</taxon>
    </lineage>
</organism>
<keyword evidence="3" id="KW-1185">Reference proteome</keyword>
<accession>A0ABV1XDC7</accession>
<sequence>MSGLGRVVRSGMARRRTQTLVITLAALLAVTASVLAGALLMASRAPFDKAFGRQHGAQLTAQFDARLVTPARLAASARSSGVTGSSGPFPTATAAPDHSGALSVVGRADPGGAVDRVTLTEGRWARRTGEIVLAADSDAPPVRLGQTLGFPGLPGDP</sequence>
<evidence type="ECO:0000256" key="1">
    <source>
        <dbReference type="SAM" id="MobiDB-lite"/>
    </source>
</evidence>
<gene>
    <name evidence="2" type="ORF">ABT404_47045</name>
</gene>
<dbReference type="Proteomes" id="UP001474181">
    <property type="component" value="Unassembled WGS sequence"/>
</dbReference>
<proteinExistence type="predicted"/>
<feature type="compositionally biased region" description="Polar residues" evidence="1">
    <location>
        <begin position="77"/>
        <end position="88"/>
    </location>
</feature>
<name>A0ABV1XDC7_9ACTN</name>
<feature type="region of interest" description="Disordered" evidence="1">
    <location>
        <begin position="77"/>
        <end position="98"/>
    </location>
</feature>
<feature type="non-terminal residue" evidence="2">
    <location>
        <position position="157"/>
    </location>
</feature>
<dbReference type="EMBL" id="JBEPEK010000691">
    <property type="protein sequence ID" value="MER7186937.1"/>
    <property type="molecule type" value="Genomic_DNA"/>
</dbReference>
<evidence type="ECO:0000313" key="3">
    <source>
        <dbReference type="Proteomes" id="UP001474181"/>
    </source>
</evidence>
<protein>
    <submittedName>
        <fullName evidence="2">ABC transporter permease</fullName>
    </submittedName>
</protein>